<sequence length="87" mass="9423">MINEESSVTSDTMGVLSDEAQHIEEVIDQVLHDLEHKKIFGIPEDIFLVLAIDAILISLRLSNKLKTGQFIGAKAVGTGVLIGSHLV</sequence>
<organism evidence="1">
    <name type="scientific">marine metagenome</name>
    <dbReference type="NCBI Taxonomy" id="408172"/>
    <lineage>
        <taxon>unclassified sequences</taxon>
        <taxon>metagenomes</taxon>
        <taxon>ecological metagenomes</taxon>
    </lineage>
</organism>
<protein>
    <submittedName>
        <fullName evidence="1">Uncharacterized protein</fullName>
    </submittedName>
</protein>
<dbReference type="EMBL" id="UINC01030984">
    <property type="protein sequence ID" value="SVB16291.1"/>
    <property type="molecule type" value="Genomic_DNA"/>
</dbReference>
<accession>A0A382BS02</accession>
<evidence type="ECO:0000313" key="1">
    <source>
        <dbReference type="EMBL" id="SVB16291.1"/>
    </source>
</evidence>
<reference evidence="1" key="1">
    <citation type="submission" date="2018-05" db="EMBL/GenBank/DDBJ databases">
        <authorList>
            <person name="Lanie J.A."/>
            <person name="Ng W.-L."/>
            <person name="Kazmierczak K.M."/>
            <person name="Andrzejewski T.M."/>
            <person name="Davidsen T.M."/>
            <person name="Wayne K.J."/>
            <person name="Tettelin H."/>
            <person name="Glass J.I."/>
            <person name="Rusch D."/>
            <person name="Podicherti R."/>
            <person name="Tsui H.-C.T."/>
            <person name="Winkler M.E."/>
        </authorList>
    </citation>
    <scope>NUCLEOTIDE SEQUENCE</scope>
</reference>
<gene>
    <name evidence="1" type="ORF">METZ01_LOCUS169145</name>
</gene>
<proteinExistence type="predicted"/>
<name>A0A382BS02_9ZZZZ</name>
<dbReference type="AlphaFoldDB" id="A0A382BS02"/>